<dbReference type="Proteomes" id="UP000734511">
    <property type="component" value="Unassembled WGS sequence"/>
</dbReference>
<feature type="region of interest" description="Disordered" evidence="9">
    <location>
        <begin position="236"/>
        <end position="307"/>
    </location>
</feature>
<dbReference type="Pfam" id="PF00486">
    <property type="entry name" value="Trans_reg_C"/>
    <property type="match status" value="1"/>
</dbReference>
<dbReference type="CDD" id="cd00383">
    <property type="entry name" value="trans_reg_C"/>
    <property type="match status" value="1"/>
</dbReference>
<evidence type="ECO:0000256" key="6">
    <source>
        <dbReference type="ARBA" id="ARBA00023163"/>
    </source>
</evidence>
<evidence type="ECO:0000256" key="9">
    <source>
        <dbReference type="SAM" id="MobiDB-lite"/>
    </source>
</evidence>
<evidence type="ECO:0000256" key="2">
    <source>
        <dbReference type="ARBA" id="ARBA00022553"/>
    </source>
</evidence>
<feature type="compositionally biased region" description="Gly residues" evidence="9">
    <location>
        <begin position="286"/>
        <end position="307"/>
    </location>
</feature>
<evidence type="ECO:0000313" key="13">
    <source>
        <dbReference type="Proteomes" id="UP000734511"/>
    </source>
</evidence>
<name>A0ABX0ZM30_9ACTN</name>
<proteinExistence type="predicted"/>
<dbReference type="PROSITE" id="PS50110">
    <property type="entry name" value="RESPONSE_REGULATORY"/>
    <property type="match status" value="1"/>
</dbReference>
<accession>A0ABX0ZM30</accession>
<dbReference type="SMART" id="SM00448">
    <property type="entry name" value="REC"/>
    <property type="match status" value="1"/>
</dbReference>
<feature type="DNA-binding region" description="OmpR/PhoB-type" evidence="8">
    <location>
        <begin position="140"/>
        <end position="238"/>
    </location>
</feature>
<dbReference type="PANTHER" id="PTHR48111:SF22">
    <property type="entry name" value="REGULATOR OF RPOS"/>
    <property type="match status" value="1"/>
</dbReference>
<evidence type="ECO:0000259" key="10">
    <source>
        <dbReference type="PROSITE" id="PS50110"/>
    </source>
</evidence>
<keyword evidence="13" id="KW-1185">Reference proteome</keyword>
<protein>
    <submittedName>
        <fullName evidence="12">Response regulator transcription factor</fullName>
    </submittedName>
</protein>
<dbReference type="Gene3D" id="1.10.10.10">
    <property type="entry name" value="Winged helix-like DNA-binding domain superfamily/Winged helix DNA-binding domain"/>
    <property type="match status" value="1"/>
</dbReference>
<feature type="compositionally biased region" description="Gly residues" evidence="9">
    <location>
        <begin position="257"/>
        <end position="274"/>
    </location>
</feature>
<dbReference type="InterPro" id="IPR036388">
    <property type="entry name" value="WH-like_DNA-bd_sf"/>
</dbReference>
<dbReference type="PANTHER" id="PTHR48111">
    <property type="entry name" value="REGULATOR OF RPOS"/>
    <property type="match status" value="1"/>
</dbReference>
<keyword evidence="4" id="KW-0805">Transcription regulation</keyword>
<dbReference type="InterPro" id="IPR001789">
    <property type="entry name" value="Sig_transdc_resp-reg_receiver"/>
</dbReference>
<dbReference type="Gene3D" id="3.40.50.2300">
    <property type="match status" value="1"/>
</dbReference>
<evidence type="ECO:0000256" key="4">
    <source>
        <dbReference type="ARBA" id="ARBA00023015"/>
    </source>
</evidence>
<reference evidence="12 13" key="1">
    <citation type="submission" date="2020-03" db="EMBL/GenBank/DDBJ databases">
        <title>WGS of actinomycetes isolated from Thailand.</title>
        <authorList>
            <person name="Thawai C."/>
        </authorList>
    </citation>
    <scope>NUCLEOTIDE SEQUENCE [LARGE SCALE GENOMIC DNA]</scope>
    <source>
        <strain evidence="12 13">PRB2-1</strain>
    </source>
</reference>
<evidence type="ECO:0000256" key="8">
    <source>
        <dbReference type="PROSITE-ProRule" id="PRU01091"/>
    </source>
</evidence>
<organism evidence="12 13">
    <name type="scientific">Actinacidiphila epipremni</name>
    <dbReference type="NCBI Taxonomy" id="2053013"/>
    <lineage>
        <taxon>Bacteria</taxon>
        <taxon>Bacillati</taxon>
        <taxon>Actinomycetota</taxon>
        <taxon>Actinomycetes</taxon>
        <taxon>Kitasatosporales</taxon>
        <taxon>Streptomycetaceae</taxon>
        <taxon>Actinacidiphila</taxon>
    </lineage>
</organism>
<dbReference type="Pfam" id="PF00072">
    <property type="entry name" value="Response_reg"/>
    <property type="match status" value="1"/>
</dbReference>
<dbReference type="SUPFAM" id="SSF52172">
    <property type="entry name" value="CheY-like"/>
    <property type="match status" value="1"/>
</dbReference>
<dbReference type="EMBL" id="JAATEJ010000006">
    <property type="protein sequence ID" value="NJP43781.1"/>
    <property type="molecule type" value="Genomic_DNA"/>
</dbReference>
<dbReference type="Gene3D" id="6.10.250.690">
    <property type="match status" value="1"/>
</dbReference>
<evidence type="ECO:0000256" key="1">
    <source>
        <dbReference type="ARBA" id="ARBA00004496"/>
    </source>
</evidence>
<keyword evidence="3" id="KW-0902">Two-component regulatory system</keyword>
<gene>
    <name evidence="12" type="ORF">HCN08_10250</name>
</gene>
<evidence type="ECO:0000256" key="7">
    <source>
        <dbReference type="PROSITE-ProRule" id="PRU00169"/>
    </source>
</evidence>
<dbReference type="SMART" id="SM00862">
    <property type="entry name" value="Trans_reg_C"/>
    <property type="match status" value="1"/>
</dbReference>
<evidence type="ECO:0000313" key="12">
    <source>
        <dbReference type="EMBL" id="NJP43781.1"/>
    </source>
</evidence>
<dbReference type="PROSITE" id="PS51755">
    <property type="entry name" value="OMPR_PHOB"/>
    <property type="match status" value="1"/>
</dbReference>
<dbReference type="InterPro" id="IPR001867">
    <property type="entry name" value="OmpR/PhoB-type_DNA-bd"/>
</dbReference>
<comment type="subcellular location">
    <subcellularLocation>
        <location evidence="1">Cytoplasm</location>
    </subcellularLocation>
</comment>
<dbReference type="InterPro" id="IPR039420">
    <property type="entry name" value="WalR-like"/>
</dbReference>
<keyword evidence="5 8" id="KW-0238">DNA-binding</keyword>
<feature type="domain" description="Response regulatory" evidence="10">
    <location>
        <begin position="17"/>
        <end position="132"/>
    </location>
</feature>
<evidence type="ECO:0000259" key="11">
    <source>
        <dbReference type="PROSITE" id="PS51755"/>
    </source>
</evidence>
<evidence type="ECO:0000256" key="3">
    <source>
        <dbReference type="ARBA" id="ARBA00023012"/>
    </source>
</evidence>
<feature type="modified residue" description="4-aspartylphosphate" evidence="7">
    <location>
        <position position="67"/>
    </location>
</feature>
<keyword evidence="2 7" id="KW-0597">Phosphoprotein</keyword>
<comment type="caution">
    <text evidence="12">The sequence shown here is derived from an EMBL/GenBank/DDBJ whole genome shotgun (WGS) entry which is preliminary data.</text>
</comment>
<dbReference type="InterPro" id="IPR011006">
    <property type="entry name" value="CheY-like_superfamily"/>
</dbReference>
<sequence length="307" mass="31407">MTGTSAGGAGGGQPRGRVLVVDDDAAILRSLGRALRLRGFTVAEADGGAAALRRLAGDDPADVLVLDISMPDVDGIEVCRTLRAAGNDLPVLVLSALDEVADRVAGLQAGADDYLVKPFALDELVLRLDALLRRRPPRPAGQVRACGLVLDPAARTATRDGTPLDLTRREFELLETLARNTGIVLTRDQLLDRVWGYDFDVRSDAVDTFVSYLRRKLEAAGRPRILHTVRGVGFVLRPAEPGTPGTGGSGDHSAGDAGPGGGGGTGSPRGGRGGGRSREGRADGGPAPGGARLSGGADGSRGGGSGA</sequence>
<evidence type="ECO:0000256" key="5">
    <source>
        <dbReference type="ARBA" id="ARBA00023125"/>
    </source>
</evidence>
<keyword evidence="6" id="KW-0804">Transcription</keyword>
<feature type="domain" description="OmpR/PhoB-type" evidence="11">
    <location>
        <begin position="140"/>
        <end position="238"/>
    </location>
</feature>